<comment type="caution">
    <text evidence="1">The sequence shown here is derived from an EMBL/GenBank/DDBJ whole genome shotgun (WGS) entry which is preliminary data.</text>
</comment>
<protein>
    <submittedName>
        <fullName evidence="1">Uncharacterized protein</fullName>
    </submittedName>
</protein>
<evidence type="ECO:0000313" key="1">
    <source>
        <dbReference type="EMBL" id="GFS25043.1"/>
    </source>
</evidence>
<name>A0AAV4JTL3_9GAST</name>
<proteinExistence type="predicted"/>
<gene>
    <name evidence="1" type="ORF">ElyMa_001677800</name>
</gene>
<organism evidence="1 2">
    <name type="scientific">Elysia marginata</name>
    <dbReference type="NCBI Taxonomy" id="1093978"/>
    <lineage>
        <taxon>Eukaryota</taxon>
        <taxon>Metazoa</taxon>
        <taxon>Spiralia</taxon>
        <taxon>Lophotrochozoa</taxon>
        <taxon>Mollusca</taxon>
        <taxon>Gastropoda</taxon>
        <taxon>Heterobranchia</taxon>
        <taxon>Euthyneura</taxon>
        <taxon>Panpulmonata</taxon>
        <taxon>Sacoglossa</taxon>
        <taxon>Placobranchoidea</taxon>
        <taxon>Plakobranchidae</taxon>
        <taxon>Elysia</taxon>
    </lineage>
</organism>
<reference evidence="1 2" key="1">
    <citation type="journal article" date="2021" name="Elife">
        <title>Chloroplast acquisition without the gene transfer in kleptoplastic sea slugs, Plakobranchus ocellatus.</title>
        <authorList>
            <person name="Maeda T."/>
            <person name="Takahashi S."/>
            <person name="Yoshida T."/>
            <person name="Shimamura S."/>
            <person name="Takaki Y."/>
            <person name="Nagai Y."/>
            <person name="Toyoda A."/>
            <person name="Suzuki Y."/>
            <person name="Arimoto A."/>
            <person name="Ishii H."/>
            <person name="Satoh N."/>
            <person name="Nishiyama T."/>
            <person name="Hasebe M."/>
            <person name="Maruyama T."/>
            <person name="Minagawa J."/>
            <person name="Obokata J."/>
            <person name="Shigenobu S."/>
        </authorList>
    </citation>
    <scope>NUCLEOTIDE SEQUENCE [LARGE SCALE GENOMIC DNA]</scope>
</reference>
<evidence type="ECO:0000313" key="2">
    <source>
        <dbReference type="Proteomes" id="UP000762676"/>
    </source>
</evidence>
<keyword evidence="2" id="KW-1185">Reference proteome</keyword>
<dbReference type="EMBL" id="BMAT01003417">
    <property type="protein sequence ID" value="GFS25043.1"/>
    <property type="molecule type" value="Genomic_DNA"/>
</dbReference>
<accession>A0AAV4JTL3</accession>
<sequence>MPEGLDKFIEAKIEGKYALETGERYDECVKKLQVKLSEYPVFQFSSKHRPPTHTEIEMMERRRVRLKDLRFYHEPGKFCRWFPVTAKTDDMVRFGRDTLNLCIPDNAIHRVVMNYDECKQVIAQLDSVNEIRCGSTPDQHCLLQQPGKQACVVACCEMIARDNATQLPSYLFTEKNFVANNMIVCSYLNSCGLNAQSYSLPANPTYATFKAILESLSTSIILEFDGGLGSHVVILDKINNDFATIREPYHGMCVEIAFEYFCSQVGYKYFAVR</sequence>
<dbReference type="AlphaFoldDB" id="A0AAV4JTL3"/>
<dbReference type="Proteomes" id="UP000762676">
    <property type="component" value="Unassembled WGS sequence"/>
</dbReference>